<organism evidence="3 4">
    <name type="scientific">Camellia sinensis</name>
    <name type="common">Tea plant</name>
    <name type="synonym">Thea sinensis</name>
    <dbReference type="NCBI Taxonomy" id="4442"/>
    <lineage>
        <taxon>Eukaryota</taxon>
        <taxon>Viridiplantae</taxon>
        <taxon>Streptophyta</taxon>
        <taxon>Embryophyta</taxon>
        <taxon>Tracheophyta</taxon>
        <taxon>Spermatophyta</taxon>
        <taxon>Magnoliopsida</taxon>
        <taxon>eudicotyledons</taxon>
        <taxon>Gunneridae</taxon>
        <taxon>Pentapetalae</taxon>
        <taxon>asterids</taxon>
        <taxon>Ericales</taxon>
        <taxon>Theaceae</taxon>
        <taxon>Camellia</taxon>
    </lineage>
</organism>
<evidence type="ECO:0000313" key="3">
    <source>
        <dbReference type="EMBL" id="KAF5942730.1"/>
    </source>
</evidence>
<gene>
    <name evidence="3" type="ORF">HYC85_020372</name>
</gene>
<keyword evidence="2" id="KW-1133">Transmembrane helix</keyword>
<evidence type="ECO:0000313" key="4">
    <source>
        <dbReference type="Proteomes" id="UP000593564"/>
    </source>
</evidence>
<name>A0A7J7GPU6_CAMSI</name>
<keyword evidence="2" id="KW-0472">Membrane</keyword>
<comment type="caution">
    <text evidence="3">The sequence shown here is derived from an EMBL/GenBank/DDBJ whole genome shotgun (WGS) entry which is preliminary data.</text>
</comment>
<feature type="transmembrane region" description="Helical" evidence="2">
    <location>
        <begin position="252"/>
        <end position="278"/>
    </location>
</feature>
<evidence type="ECO:0000256" key="1">
    <source>
        <dbReference type="ARBA" id="ARBA00022729"/>
    </source>
</evidence>
<proteinExistence type="predicted"/>
<keyword evidence="1" id="KW-0732">Signal</keyword>
<keyword evidence="2" id="KW-0812">Transmembrane</keyword>
<reference evidence="4" key="1">
    <citation type="journal article" date="2020" name="Nat. Commun.">
        <title>Genome assembly of wild tea tree DASZ reveals pedigree and selection history of tea varieties.</title>
        <authorList>
            <person name="Zhang W."/>
            <person name="Zhang Y."/>
            <person name="Qiu H."/>
            <person name="Guo Y."/>
            <person name="Wan H."/>
            <person name="Zhang X."/>
            <person name="Scossa F."/>
            <person name="Alseekh S."/>
            <person name="Zhang Q."/>
            <person name="Wang P."/>
            <person name="Xu L."/>
            <person name="Schmidt M.H."/>
            <person name="Jia X."/>
            <person name="Li D."/>
            <person name="Zhu A."/>
            <person name="Guo F."/>
            <person name="Chen W."/>
            <person name="Ni D."/>
            <person name="Usadel B."/>
            <person name="Fernie A.R."/>
            <person name="Wen W."/>
        </authorList>
    </citation>
    <scope>NUCLEOTIDE SEQUENCE [LARGE SCALE GENOMIC DNA]</scope>
    <source>
        <strain evidence="4">cv. G240</strain>
    </source>
</reference>
<protein>
    <submittedName>
        <fullName evidence="3">Uncharacterized protein</fullName>
    </submittedName>
</protein>
<dbReference type="AlphaFoldDB" id="A0A7J7GPU6"/>
<sequence>MLTVVLSLLICSTLAILCCTRMILLLFWQSFDFPTDTILGNHTLYYGTKLVYSVSSSSDHSSGHYRLKMSTMEISYNISDIQHTLAKSSAYDTVTVIIYRATLDDDGIFRLCSHRFASNTSPIVSMEWSMMQDHCQVHGFYGFNNFCSRNSYEANYYGYPGFVPFNPSKMFLGCYRNFTNQRCNSEEAFGLVGRPHLLCCTDAEEGRLREILPRRFLSNLATAFVKISSKPKIPNQLIISSSYTPTENKGHLISILAVSLGSFVCLCIVIASSSIFVYRH</sequence>
<dbReference type="PANTHER" id="PTHR47976">
    <property type="entry name" value="G-TYPE LECTIN S-RECEPTOR-LIKE SERINE/THREONINE-PROTEIN KINASE SD2-5"/>
    <property type="match status" value="1"/>
</dbReference>
<dbReference type="Proteomes" id="UP000593564">
    <property type="component" value="Unassembled WGS sequence"/>
</dbReference>
<keyword evidence="4" id="KW-1185">Reference proteome</keyword>
<evidence type="ECO:0000256" key="2">
    <source>
        <dbReference type="SAM" id="Phobius"/>
    </source>
</evidence>
<reference evidence="3 4" key="2">
    <citation type="submission" date="2020-07" db="EMBL/GenBank/DDBJ databases">
        <title>Genome assembly of wild tea tree DASZ reveals pedigree and selection history of tea varieties.</title>
        <authorList>
            <person name="Zhang W."/>
        </authorList>
    </citation>
    <scope>NUCLEOTIDE SEQUENCE [LARGE SCALE GENOMIC DNA]</scope>
    <source>
        <strain evidence="4">cv. G240</strain>
        <tissue evidence="3">Leaf</tissue>
    </source>
</reference>
<dbReference type="PANTHER" id="PTHR47976:SF49">
    <property type="entry name" value="RECEPTOR-LIKE SERINE_THREONINE-PROTEIN KINASE"/>
    <property type="match status" value="1"/>
</dbReference>
<accession>A0A7J7GPU6</accession>
<dbReference type="InterPro" id="IPR051343">
    <property type="entry name" value="G-type_lectin_kinases/EP1-like"/>
</dbReference>
<dbReference type="EMBL" id="JACBKZ010000009">
    <property type="protein sequence ID" value="KAF5942730.1"/>
    <property type="molecule type" value="Genomic_DNA"/>
</dbReference>